<sequence length="901" mass="98372">MSSPYGTGPRSCDEEYLANQFNDLFKPMTPVAVRVEPHIEVQIQAILSNRTFWDDMPMGRSPLSDVANKPVNLPAPSFVAPVSRKACTYNSLATEAKEIALVASSPFSSRQNTQREEYAKLRKARVMAASPHDSPTPQPRHALVQVHSTSLTIRRSSPLTQTVSARRVSLPARQPPRLEHRSQPLSKPSQSIRQPLQSACKPPHPAPVRRVPSALSSGDPVVDVVLAKAAEKAAFNREAKQIRKIRAEAAAKGLRIPTEDELRKASKPSAAPPCRLPLAAIPKQRSVSAPLPQPLPVPAPFLQQEMSEKPSAVGAKRIPNSSVHPTLAFSPYRPAKPAFQPMENRAYSPGIEILSSPPVASKSIFERGLTEVQLRNIALRTPVGNKDNERTGAQRTIPVQVREKEKTTVKLFNEEEEREKPKEEETKENNESKLIVKDEPSPGPSILIPSTVMDSPLPSPPPSPPMRSCRLPRIIRQASESSPKVLPTVAPVSCSPSLPATSKTPKKIIPANQLVDVDVHAVSLASGPVKTDEKITPPCVLSPSPSARPVQSASPSSISAAPQFPALREPEDMDTLEDAILRSHLMVVKENMGMDVDLASLVEVEAVDVEVEMEDAEEEIDFMMMWREPWEEWRPIYNEASLEVDVPEVEALALTFQPHLLGTVSSASGNGDALLELTNAFSSWVVGCEEEEGRGKEDKALTVANPLVPLSAVKALTPSLTSQPATSEYQPSTILQSTAILSLDPFDSCLERQAPSIYIPSKVKETQLLRSAHVKRSLAIIWLPQLRSNASRVVASGLSASKLVEAKALEIAISRVSMAGRYFAGLRCSELLSGAHPVQRELAVNGKTRWAKRAANSEFVQTREVPSAFSKNLPEPLVLKQHPFLNEACYSVGVWRGFSLR</sequence>
<accession>A0A5C3ME05</accession>
<keyword evidence="3" id="KW-1185">Reference proteome</keyword>
<proteinExistence type="predicted"/>
<feature type="compositionally biased region" description="Polar residues" evidence="1">
    <location>
        <begin position="183"/>
        <end position="197"/>
    </location>
</feature>
<protein>
    <submittedName>
        <fullName evidence="2">Uncharacterized protein</fullName>
    </submittedName>
</protein>
<evidence type="ECO:0000313" key="2">
    <source>
        <dbReference type="EMBL" id="TFK39361.1"/>
    </source>
</evidence>
<dbReference type="EMBL" id="ML213599">
    <property type="protein sequence ID" value="TFK39361.1"/>
    <property type="molecule type" value="Genomic_DNA"/>
</dbReference>
<feature type="region of interest" description="Disordered" evidence="1">
    <location>
        <begin position="532"/>
        <end position="564"/>
    </location>
</feature>
<dbReference type="Proteomes" id="UP000308652">
    <property type="component" value="Unassembled WGS sequence"/>
</dbReference>
<evidence type="ECO:0000313" key="3">
    <source>
        <dbReference type="Proteomes" id="UP000308652"/>
    </source>
</evidence>
<name>A0A5C3ME05_9AGAR</name>
<reference evidence="2 3" key="1">
    <citation type="journal article" date="2019" name="Nat. Ecol. Evol.">
        <title>Megaphylogeny resolves global patterns of mushroom evolution.</title>
        <authorList>
            <person name="Varga T."/>
            <person name="Krizsan K."/>
            <person name="Foldi C."/>
            <person name="Dima B."/>
            <person name="Sanchez-Garcia M."/>
            <person name="Sanchez-Ramirez S."/>
            <person name="Szollosi G.J."/>
            <person name="Szarkandi J.G."/>
            <person name="Papp V."/>
            <person name="Albert L."/>
            <person name="Andreopoulos W."/>
            <person name="Angelini C."/>
            <person name="Antonin V."/>
            <person name="Barry K.W."/>
            <person name="Bougher N.L."/>
            <person name="Buchanan P."/>
            <person name="Buyck B."/>
            <person name="Bense V."/>
            <person name="Catcheside P."/>
            <person name="Chovatia M."/>
            <person name="Cooper J."/>
            <person name="Damon W."/>
            <person name="Desjardin D."/>
            <person name="Finy P."/>
            <person name="Geml J."/>
            <person name="Haridas S."/>
            <person name="Hughes K."/>
            <person name="Justo A."/>
            <person name="Karasinski D."/>
            <person name="Kautmanova I."/>
            <person name="Kiss B."/>
            <person name="Kocsube S."/>
            <person name="Kotiranta H."/>
            <person name="LaButti K.M."/>
            <person name="Lechner B.E."/>
            <person name="Liimatainen K."/>
            <person name="Lipzen A."/>
            <person name="Lukacs Z."/>
            <person name="Mihaltcheva S."/>
            <person name="Morgado L.N."/>
            <person name="Niskanen T."/>
            <person name="Noordeloos M.E."/>
            <person name="Ohm R.A."/>
            <person name="Ortiz-Santana B."/>
            <person name="Ovrebo C."/>
            <person name="Racz N."/>
            <person name="Riley R."/>
            <person name="Savchenko A."/>
            <person name="Shiryaev A."/>
            <person name="Soop K."/>
            <person name="Spirin V."/>
            <person name="Szebenyi C."/>
            <person name="Tomsovsky M."/>
            <person name="Tulloss R.E."/>
            <person name="Uehling J."/>
            <person name="Grigoriev I.V."/>
            <person name="Vagvolgyi C."/>
            <person name="Papp T."/>
            <person name="Martin F.M."/>
            <person name="Miettinen O."/>
            <person name="Hibbett D.S."/>
            <person name="Nagy L.G."/>
        </authorList>
    </citation>
    <scope>NUCLEOTIDE SEQUENCE [LARGE SCALE GENOMIC DNA]</scope>
    <source>
        <strain evidence="2 3">CBS 166.37</strain>
    </source>
</reference>
<feature type="region of interest" description="Disordered" evidence="1">
    <location>
        <begin position="408"/>
        <end position="466"/>
    </location>
</feature>
<gene>
    <name evidence="2" type="ORF">BDQ12DRAFT_665223</name>
</gene>
<evidence type="ECO:0000256" key="1">
    <source>
        <dbReference type="SAM" id="MobiDB-lite"/>
    </source>
</evidence>
<feature type="region of interest" description="Disordered" evidence="1">
    <location>
        <begin position="169"/>
        <end position="215"/>
    </location>
</feature>
<feature type="compositionally biased region" description="Low complexity" evidence="1">
    <location>
        <begin position="549"/>
        <end position="564"/>
    </location>
</feature>
<organism evidence="2 3">
    <name type="scientific">Crucibulum laeve</name>
    <dbReference type="NCBI Taxonomy" id="68775"/>
    <lineage>
        <taxon>Eukaryota</taxon>
        <taxon>Fungi</taxon>
        <taxon>Dikarya</taxon>
        <taxon>Basidiomycota</taxon>
        <taxon>Agaricomycotina</taxon>
        <taxon>Agaricomycetes</taxon>
        <taxon>Agaricomycetidae</taxon>
        <taxon>Agaricales</taxon>
        <taxon>Agaricineae</taxon>
        <taxon>Nidulariaceae</taxon>
        <taxon>Crucibulum</taxon>
    </lineage>
</organism>
<feature type="compositionally biased region" description="Basic and acidic residues" evidence="1">
    <location>
        <begin position="418"/>
        <end position="440"/>
    </location>
</feature>
<dbReference type="AlphaFoldDB" id="A0A5C3ME05"/>